<feature type="domain" description="Choline/carnitine acyltransferase" evidence="6">
    <location>
        <begin position="67"/>
        <end position="675"/>
    </location>
</feature>
<dbReference type="OrthoDB" id="240216at2759"/>
<dbReference type="EMBL" id="PJQD01000001">
    <property type="protein sequence ID" value="POY76806.1"/>
    <property type="molecule type" value="Genomic_DNA"/>
</dbReference>
<dbReference type="STRING" id="741276.A0A2S5BJ66"/>
<evidence type="ECO:0000259" key="6">
    <source>
        <dbReference type="Pfam" id="PF00755"/>
    </source>
</evidence>
<dbReference type="InterPro" id="IPR023213">
    <property type="entry name" value="CAT-like_dom_sf"/>
</dbReference>
<gene>
    <name evidence="7" type="ORF">BMF94_0058</name>
</gene>
<dbReference type="Gene3D" id="3.30.559.70">
    <property type="entry name" value="Choline/Carnitine o-acyltransferase, domain 2"/>
    <property type="match status" value="1"/>
</dbReference>
<evidence type="ECO:0000256" key="1">
    <source>
        <dbReference type="ARBA" id="ARBA00005232"/>
    </source>
</evidence>
<dbReference type="InterPro" id="IPR000542">
    <property type="entry name" value="Carn_acyl_trans"/>
</dbReference>
<dbReference type="Pfam" id="PF00755">
    <property type="entry name" value="Carn_acyltransf"/>
    <property type="match status" value="1"/>
</dbReference>
<dbReference type="InterPro" id="IPR039551">
    <property type="entry name" value="Cho/carn_acyl_trans"/>
</dbReference>
<comment type="caution">
    <text evidence="7">The sequence shown here is derived from an EMBL/GenBank/DDBJ whole genome shotgun (WGS) entry which is preliminary data.</text>
</comment>
<evidence type="ECO:0000256" key="2">
    <source>
        <dbReference type="ARBA" id="ARBA00022679"/>
    </source>
</evidence>
<keyword evidence="8" id="KW-1185">Reference proteome</keyword>
<organism evidence="7 8">
    <name type="scientific">Rhodotorula taiwanensis</name>
    <dbReference type="NCBI Taxonomy" id="741276"/>
    <lineage>
        <taxon>Eukaryota</taxon>
        <taxon>Fungi</taxon>
        <taxon>Dikarya</taxon>
        <taxon>Basidiomycota</taxon>
        <taxon>Pucciniomycotina</taxon>
        <taxon>Microbotryomycetes</taxon>
        <taxon>Sporidiobolales</taxon>
        <taxon>Sporidiobolaceae</taxon>
        <taxon>Rhodotorula</taxon>
    </lineage>
</organism>
<dbReference type="Gene3D" id="3.30.559.10">
    <property type="entry name" value="Chloramphenicol acetyltransferase-like domain"/>
    <property type="match status" value="1"/>
</dbReference>
<dbReference type="AlphaFoldDB" id="A0A2S5BJ66"/>
<comment type="similarity">
    <text evidence="1 5">Belongs to the carnitine/choline acetyltransferase family.</text>
</comment>
<dbReference type="SUPFAM" id="SSF52777">
    <property type="entry name" value="CoA-dependent acyltransferases"/>
    <property type="match status" value="2"/>
</dbReference>
<dbReference type="PROSITE" id="PS00440">
    <property type="entry name" value="ACYLTRANSF_C_2"/>
    <property type="match status" value="1"/>
</dbReference>
<protein>
    <recommendedName>
        <fullName evidence="6">Choline/carnitine acyltransferase domain-containing protein</fullName>
    </recommendedName>
</protein>
<evidence type="ECO:0000256" key="4">
    <source>
        <dbReference type="PIRSR" id="PIRSR600542-1"/>
    </source>
</evidence>
<dbReference type="InterPro" id="IPR042231">
    <property type="entry name" value="Cho/carn_acyl_trans_2"/>
</dbReference>
<name>A0A2S5BJ66_9BASI</name>
<dbReference type="Proteomes" id="UP000237144">
    <property type="component" value="Unassembled WGS sequence"/>
</dbReference>
<feature type="active site" description="Proton acceptor" evidence="4">
    <location>
        <position position="409"/>
    </location>
</feature>
<reference evidence="7 8" key="1">
    <citation type="journal article" date="2018" name="Front. Microbiol.">
        <title>Prospects for Fungal Bioremediation of Acidic Radioactive Waste Sites: Characterization and Genome Sequence of Rhodotorula taiwanensis MD1149.</title>
        <authorList>
            <person name="Tkavc R."/>
            <person name="Matrosova V.Y."/>
            <person name="Grichenko O.E."/>
            <person name="Gostincar C."/>
            <person name="Volpe R.P."/>
            <person name="Klimenkova P."/>
            <person name="Gaidamakova E.K."/>
            <person name="Zhou C.E."/>
            <person name="Stewart B.J."/>
            <person name="Lyman M.G."/>
            <person name="Malfatti S.A."/>
            <person name="Rubinfeld B."/>
            <person name="Courtot M."/>
            <person name="Singh J."/>
            <person name="Dalgard C.L."/>
            <person name="Hamilton T."/>
            <person name="Frey K.G."/>
            <person name="Gunde-Cimerman N."/>
            <person name="Dugan L."/>
            <person name="Daly M.J."/>
        </authorList>
    </citation>
    <scope>NUCLEOTIDE SEQUENCE [LARGE SCALE GENOMIC DNA]</scope>
    <source>
        <strain evidence="7 8">MD1149</strain>
    </source>
</reference>
<accession>A0A2S5BJ66</accession>
<evidence type="ECO:0000313" key="7">
    <source>
        <dbReference type="EMBL" id="POY76806.1"/>
    </source>
</evidence>
<dbReference type="PANTHER" id="PTHR22589">
    <property type="entry name" value="CARNITINE O-ACYLTRANSFERASE"/>
    <property type="match status" value="1"/>
</dbReference>
<evidence type="ECO:0000313" key="8">
    <source>
        <dbReference type="Proteomes" id="UP000237144"/>
    </source>
</evidence>
<dbReference type="PANTHER" id="PTHR22589:SF107">
    <property type="entry name" value="CHOLINE_CARNITINE ACYLTRANSFERASE DOMAIN-CONTAINING PROTEIN"/>
    <property type="match status" value="1"/>
</dbReference>
<sequence>MLSAWSSSLARCSSSSSARRLVTPAALLAVAGRRSQRQLPRSRMFALTAYRKEQPRTLSRQKDLPRLPIQPLSLILDKYIQTLRPFLLDQADREGKDAGWVEQELEKRRKWARDFDGQGGLGRTLQERLKDIDRITPNNWLDDHFWIKVAYHSWRVSLVVNSNWWLMCKEDESIPPEVRAHGAPQGEFTEWQIRRAANLTRRLIDFKVRLDRQEILPDSSRAGPFDMHQYTRVFGVTRIPHIPVDTLTHSPYPHPSRDITVVANDHFYIMPVVDAASGDPLPAEQLEASLWAIADDAAARGLASDPVGVLSGDERDAWTRSREHLLALSPANRASATAIEDSLFVLALDPSTLKSDKYVSSSPSRDTPDLDAHIRVASSAAGTGRNRFWDKAVQIVVENSGRATMIGEHSPCDALIPSIVCDYALAKDLDPSGDSRRGSSTAAQVSKLEWVVDDATRQAIEQAGTTVAEIAADSEGRMLWYDEYGAGWIKSVAKQPPDAYLQMALQLAYHKTHNVPTATYETASTRLFRHGRTEVIRTFSEDSWRWVKAMRDSSTSPEGRYALLTKATKAHNTYTKEASTGRGIDRHFLGLRLLLREGETHPLLDDPLFAKSQEWVLSTSGLSAGDRFHGTGFGAVYPNGYGINYLAGDKVVKFGIESKFSCPETSTDVFRQNLVDAMREMRAMCEQGQPPQPDTQVGGVQAKL</sequence>
<evidence type="ECO:0000256" key="5">
    <source>
        <dbReference type="RuleBase" id="RU003801"/>
    </source>
</evidence>
<keyword evidence="2 5" id="KW-0808">Transferase</keyword>
<keyword evidence="3 5" id="KW-0012">Acyltransferase</keyword>
<dbReference type="GO" id="GO:0016746">
    <property type="term" value="F:acyltransferase activity"/>
    <property type="evidence" value="ECO:0007669"/>
    <property type="project" value="UniProtKB-KW"/>
</dbReference>
<proteinExistence type="inferred from homology"/>
<evidence type="ECO:0000256" key="3">
    <source>
        <dbReference type="ARBA" id="ARBA00023315"/>
    </source>
</evidence>